<gene>
    <name evidence="1" type="primary">Y1R1_2</name>
    <name evidence="2" type="synonym">Y1R1_15</name>
    <name evidence="1" type="ORF">CM83_47297</name>
    <name evidence="2" type="ORF">CM83_47300</name>
</gene>
<evidence type="ECO:0000313" key="1">
    <source>
        <dbReference type="EMBL" id="JAG16866.1"/>
    </source>
</evidence>
<evidence type="ECO:0000313" key="2">
    <source>
        <dbReference type="EMBL" id="JAG16867.1"/>
    </source>
</evidence>
<name>A0A0A9XB35_LYGHE</name>
<dbReference type="EMBL" id="GBHO01026737">
    <property type="protein sequence ID" value="JAG16867.1"/>
    <property type="molecule type" value="Transcribed_RNA"/>
</dbReference>
<proteinExistence type="predicted"/>
<reference evidence="1" key="2">
    <citation type="submission" date="2014-07" db="EMBL/GenBank/DDBJ databases">
        <authorList>
            <person name="Hull J."/>
        </authorList>
    </citation>
    <scope>NUCLEOTIDE SEQUENCE</scope>
</reference>
<dbReference type="EMBL" id="GBHO01026738">
    <property type="protein sequence ID" value="JAG16866.1"/>
    <property type="molecule type" value="Transcribed_RNA"/>
</dbReference>
<organism evidence="1">
    <name type="scientific">Lygus hesperus</name>
    <name type="common">Western plant bug</name>
    <dbReference type="NCBI Taxonomy" id="30085"/>
    <lineage>
        <taxon>Eukaryota</taxon>
        <taxon>Metazoa</taxon>
        <taxon>Ecdysozoa</taxon>
        <taxon>Arthropoda</taxon>
        <taxon>Hexapoda</taxon>
        <taxon>Insecta</taxon>
        <taxon>Pterygota</taxon>
        <taxon>Neoptera</taxon>
        <taxon>Paraneoptera</taxon>
        <taxon>Hemiptera</taxon>
        <taxon>Heteroptera</taxon>
        <taxon>Panheteroptera</taxon>
        <taxon>Cimicomorpha</taxon>
        <taxon>Miridae</taxon>
        <taxon>Mirini</taxon>
        <taxon>Lygus</taxon>
    </lineage>
</organism>
<reference evidence="1" key="1">
    <citation type="journal article" date="2014" name="PLoS ONE">
        <title>Transcriptome-Based Identification of ABC Transporters in the Western Tarnished Plant Bug Lygus hesperus.</title>
        <authorList>
            <person name="Hull J.J."/>
            <person name="Chaney K."/>
            <person name="Geib S.M."/>
            <person name="Fabrick J.A."/>
            <person name="Brent C.S."/>
            <person name="Walsh D."/>
            <person name="Lavine L.C."/>
        </authorList>
    </citation>
    <scope>NUCLEOTIDE SEQUENCE</scope>
</reference>
<sequence>MEGSSTSGADVSDYTRLIVEEVSYNEQELIKYCLNSDNKIGKKETATITTFIKQIVKRVHDLALKLNLTHGAYVEANKSRDKICDSLEANTLTILDLLSKNETNHQGNKSYAQTLKSKAVKKTLHSDNSVVVYPTDKTTTKNPEVIKQEMKAVFNPVAEGVKITAVRNLGEKGLLIRAAGKEDLNAIMANKTLKSIGLTVSRPMKRLPRLALFGVPSEITEDEIRESLIKLNNMEEREIMDQMKIGFKFGRKGGLTMNLTIEVSPELRNKLLNLKKVYLGWSCCRIEDFVRISRCYRCCGFNHVQKSCKAPTPTCAHCAGSHDTSTCEKKHPPTCTNCKKFHLAHDHAASDLNCPSYINALQGLINRTEYGN</sequence>
<dbReference type="AlphaFoldDB" id="A0A0A9XB35"/>
<accession>A0A0A9XB35</accession>
<protein>
    <submittedName>
        <fullName evidence="1">Putative 50 kDa protein in type I retrotransposable element R1DM</fullName>
    </submittedName>
</protein>